<dbReference type="InterPro" id="IPR036505">
    <property type="entry name" value="Amidase/PGRP_sf"/>
</dbReference>
<sequence>MTTFVSRASWGARAPRNVSNNITPQNGGVTVHYVGSGNVARPDHSQCAAQVRGIQNGHMDGNGWADIAYTYLVCIHDYVFHGRGPNVRTAANGTNPGNQNWYGVCALIGDADTVPEGLVAGIKSAIADLRGVGSAANGINGHRDHLATSCPGSRLYALVQDGSLNPGGGGGPSPAPAWPGVYFRYPPVTTHSSVRTWQQQMLSRGWSIAVDGAYGPGSKEVCLAFQREKGLGVDGVVGPATWAAAWTAPLTRVEALTRQTLAASR</sequence>
<feature type="domain" description="Peptidoglycan recognition protein family" evidence="2">
    <location>
        <begin position="2"/>
        <end position="136"/>
    </location>
</feature>
<dbReference type="GO" id="GO:0008270">
    <property type="term" value="F:zinc ion binding"/>
    <property type="evidence" value="ECO:0007669"/>
    <property type="project" value="InterPro"/>
</dbReference>
<name>A0A221W054_9PSEU</name>
<dbReference type="Gene3D" id="3.40.80.10">
    <property type="entry name" value="Peptidoglycan recognition protein-like"/>
    <property type="match status" value="1"/>
</dbReference>
<dbReference type="SMART" id="SM00701">
    <property type="entry name" value="PGRP"/>
    <property type="match status" value="1"/>
</dbReference>
<dbReference type="RefSeq" id="WP_093940710.1">
    <property type="nucleotide sequence ID" value="NZ_CP022521.1"/>
</dbReference>
<evidence type="ECO:0000313" key="4">
    <source>
        <dbReference type="Proteomes" id="UP000204221"/>
    </source>
</evidence>
<dbReference type="Pfam" id="PF01471">
    <property type="entry name" value="PG_binding_1"/>
    <property type="match status" value="1"/>
</dbReference>
<dbReference type="SUPFAM" id="SSF55846">
    <property type="entry name" value="N-acetylmuramoyl-L-alanine amidase-like"/>
    <property type="match status" value="1"/>
</dbReference>
<comment type="similarity">
    <text evidence="1">Belongs to the N-acetylmuramoyl-L-alanine amidase 2 family.</text>
</comment>
<dbReference type="InterPro" id="IPR036366">
    <property type="entry name" value="PGBDSf"/>
</dbReference>
<proteinExistence type="inferred from homology"/>
<evidence type="ECO:0000256" key="1">
    <source>
        <dbReference type="ARBA" id="ARBA00007553"/>
    </source>
</evidence>
<dbReference type="InterPro" id="IPR036365">
    <property type="entry name" value="PGBD-like_sf"/>
</dbReference>
<evidence type="ECO:0000313" key="3">
    <source>
        <dbReference type="EMBL" id="ASO19153.1"/>
    </source>
</evidence>
<dbReference type="CDD" id="cd06583">
    <property type="entry name" value="PGRP"/>
    <property type="match status" value="1"/>
</dbReference>
<dbReference type="Proteomes" id="UP000204221">
    <property type="component" value="Chromosome"/>
</dbReference>
<dbReference type="EMBL" id="CP022521">
    <property type="protein sequence ID" value="ASO19153.1"/>
    <property type="molecule type" value="Genomic_DNA"/>
</dbReference>
<dbReference type="GO" id="GO:0009253">
    <property type="term" value="P:peptidoglycan catabolic process"/>
    <property type="evidence" value="ECO:0007669"/>
    <property type="project" value="InterPro"/>
</dbReference>
<keyword evidence="4" id="KW-1185">Reference proteome</keyword>
<dbReference type="KEGG" id="ahg:AHOG_07530"/>
<protein>
    <submittedName>
        <fullName evidence="3">Putative peptidoglycan binding domain protein</fullName>
    </submittedName>
</protein>
<evidence type="ECO:0000259" key="2">
    <source>
        <dbReference type="SMART" id="SM00701"/>
    </source>
</evidence>
<dbReference type="PANTHER" id="PTHR11022:SF41">
    <property type="entry name" value="PEPTIDOGLYCAN-RECOGNITION PROTEIN LC-RELATED"/>
    <property type="match status" value="1"/>
</dbReference>
<dbReference type="Gene3D" id="1.10.101.10">
    <property type="entry name" value="PGBD-like superfamily/PGBD"/>
    <property type="match status" value="1"/>
</dbReference>
<dbReference type="OrthoDB" id="514320at2"/>
<dbReference type="AlphaFoldDB" id="A0A221W054"/>
<dbReference type="InterPro" id="IPR006619">
    <property type="entry name" value="PGRP_domain_met/bac"/>
</dbReference>
<dbReference type="GO" id="GO:0008745">
    <property type="term" value="F:N-acetylmuramoyl-L-alanine amidase activity"/>
    <property type="evidence" value="ECO:0007669"/>
    <property type="project" value="InterPro"/>
</dbReference>
<dbReference type="SUPFAM" id="SSF47090">
    <property type="entry name" value="PGBD-like"/>
    <property type="match status" value="1"/>
</dbReference>
<gene>
    <name evidence="3" type="ORF">AHOG_07530</name>
</gene>
<organism evidence="3 4">
    <name type="scientific">Actinoalloteichus hoggarensis</name>
    <dbReference type="NCBI Taxonomy" id="1470176"/>
    <lineage>
        <taxon>Bacteria</taxon>
        <taxon>Bacillati</taxon>
        <taxon>Actinomycetota</taxon>
        <taxon>Actinomycetes</taxon>
        <taxon>Pseudonocardiales</taxon>
        <taxon>Pseudonocardiaceae</taxon>
        <taxon>Actinoalloteichus</taxon>
    </lineage>
</organism>
<reference evidence="3 4" key="1">
    <citation type="submission" date="2017-07" db="EMBL/GenBank/DDBJ databases">
        <title>Complete genome sequence of Actinoalloteichus hoggarensis DSM 45943, type strain of Actinoalloteichus hoggarensis.</title>
        <authorList>
            <person name="Ruckert C."/>
            <person name="Nouioui I."/>
            <person name="Willmese J."/>
            <person name="van Wezel G."/>
            <person name="Klenk H.-P."/>
            <person name="Kalinowski J."/>
            <person name="Zotchev S.B."/>
        </authorList>
    </citation>
    <scope>NUCLEOTIDE SEQUENCE [LARGE SCALE GENOMIC DNA]</scope>
    <source>
        <strain evidence="3 4">DSM 45943</strain>
    </source>
</reference>
<accession>A0A221W054</accession>
<dbReference type="InterPro" id="IPR002477">
    <property type="entry name" value="Peptidoglycan-bd-like"/>
</dbReference>
<dbReference type="InterPro" id="IPR015510">
    <property type="entry name" value="PGRP"/>
</dbReference>
<dbReference type="InterPro" id="IPR002502">
    <property type="entry name" value="Amidase_domain"/>
</dbReference>
<dbReference type="PANTHER" id="PTHR11022">
    <property type="entry name" value="PEPTIDOGLYCAN RECOGNITION PROTEIN"/>
    <property type="match status" value="1"/>
</dbReference>